<evidence type="ECO:0000313" key="15">
    <source>
        <dbReference type="EMBL" id="AJP09346.1"/>
    </source>
</evidence>
<feature type="transmembrane region" description="Helical" evidence="12">
    <location>
        <begin position="186"/>
        <end position="209"/>
    </location>
</feature>
<keyword evidence="3" id="KW-0633">Potassium transport</keyword>
<dbReference type="PRINTS" id="PR01496">
    <property type="entry name" value="SHAKERCHANEL"/>
</dbReference>
<feature type="transmembrane region" description="Helical" evidence="12">
    <location>
        <begin position="221"/>
        <end position="239"/>
    </location>
</feature>
<dbReference type="PRINTS" id="PR00169">
    <property type="entry name" value="KCHANNEL"/>
</dbReference>
<dbReference type="Gene3D" id="1.20.120.350">
    <property type="entry name" value="Voltage-gated potassium channels. Chain C"/>
    <property type="match status" value="1"/>
</dbReference>
<dbReference type="EMBL" id="KP219399">
    <property type="protein sequence ID" value="AJP09346.1"/>
    <property type="molecule type" value="mRNA"/>
</dbReference>
<evidence type="ECO:0000256" key="1">
    <source>
        <dbReference type="ARBA" id="ARBA00004141"/>
    </source>
</evidence>
<evidence type="ECO:0000259" key="14">
    <source>
        <dbReference type="Pfam" id="PF02214"/>
    </source>
</evidence>
<keyword evidence="2" id="KW-0813">Transport</keyword>
<dbReference type="FunFam" id="1.10.287.70:FF:000002">
    <property type="entry name" value="Potassium voltage-gated channel subfamily a member"/>
    <property type="match status" value="1"/>
</dbReference>
<dbReference type="AlphaFoldDB" id="A0A0C5GDD8"/>
<dbReference type="PANTHER" id="PTHR11537">
    <property type="entry name" value="VOLTAGE-GATED POTASSIUM CHANNEL"/>
    <property type="match status" value="1"/>
</dbReference>
<organism evidence="15">
    <name type="scientific">Mnemiopsis leidyi</name>
    <name type="common">Sea walnut</name>
    <name type="synonym">Warty comb jellyfish</name>
    <dbReference type="NCBI Taxonomy" id="27923"/>
    <lineage>
        <taxon>Eukaryota</taxon>
        <taxon>Metazoa</taxon>
        <taxon>Ctenophora</taxon>
        <taxon>Tentaculata</taxon>
        <taxon>Lobata</taxon>
        <taxon>Bolinopsidae</taxon>
        <taxon>Mnemiopsis</taxon>
    </lineage>
</organism>
<dbReference type="InterPro" id="IPR005821">
    <property type="entry name" value="Ion_trans_dom"/>
</dbReference>
<dbReference type="Pfam" id="PF00520">
    <property type="entry name" value="Ion_trans"/>
    <property type="match status" value="1"/>
</dbReference>
<name>A0A0C5GDD8_MNELE</name>
<keyword evidence="10 12" id="KW-0472">Membrane</keyword>
<dbReference type="PANTHER" id="PTHR11537:SF113">
    <property type="entry name" value="POTASSIUM VOLTAGE-GATED CHANNEL PROTEIN SHAKER"/>
    <property type="match status" value="1"/>
</dbReference>
<keyword evidence="11" id="KW-0407">Ion channel</keyword>
<feature type="transmembrane region" description="Helical" evidence="12">
    <location>
        <begin position="145"/>
        <end position="166"/>
    </location>
</feature>
<evidence type="ECO:0000256" key="12">
    <source>
        <dbReference type="SAM" id="Phobius"/>
    </source>
</evidence>
<keyword evidence="7" id="KW-0630">Potassium</keyword>
<evidence type="ECO:0000256" key="5">
    <source>
        <dbReference type="ARBA" id="ARBA00022826"/>
    </source>
</evidence>
<comment type="subcellular location">
    <subcellularLocation>
        <location evidence="1">Membrane</location>
        <topology evidence="1">Multi-pass membrane protein</topology>
    </subcellularLocation>
</comment>
<gene>
    <name evidence="15" type="primary">Shak2</name>
</gene>
<evidence type="ECO:0000256" key="2">
    <source>
        <dbReference type="ARBA" id="ARBA00022448"/>
    </source>
</evidence>
<dbReference type="Gene3D" id="1.10.287.70">
    <property type="match status" value="1"/>
</dbReference>
<evidence type="ECO:0000256" key="11">
    <source>
        <dbReference type="ARBA" id="ARBA00023303"/>
    </source>
</evidence>
<evidence type="ECO:0000256" key="10">
    <source>
        <dbReference type="ARBA" id="ARBA00023136"/>
    </source>
</evidence>
<evidence type="ECO:0000256" key="7">
    <source>
        <dbReference type="ARBA" id="ARBA00022958"/>
    </source>
</evidence>
<dbReference type="SUPFAM" id="SSF81324">
    <property type="entry name" value="Voltage-gated potassium channels"/>
    <property type="match status" value="1"/>
</dbReference>
<proteinExistence type="evidence at transcript level"/>
<evidence type="ECO:0000256" key="3">
    <source>
        <dbReference type="ARBA" id="ARBA00022538"/>
    </source>
</evidence>
<dbReference type="InterPro" id="IPR011333">
    <property type="entry name" value="SKP1/BTB/POZ_sf"/>
</dbReference>
<feature type="domain" description="Ion transport" evidence="13">
    <location>
        <begin position="147"/>
        <end position="378"/>
    </location>
</feature>
<feature type="domain" description="Potassium channel tetramerisation-type BTB" evidence="14">
    <location>
        <begin position="23"/>
        <end position="111"/>
    </location>
</feature>
<sequence>MQSSESPHNSDTISPRKQVNKIIHINVSGTKFETTLSVLRKFPTTLLGSSDLESYLDATSGDYFFDRHRQSFEAIMYFYQTGGLLHVPCHVDPEIFRQELHYFKIHDLILKALPKPAEKKHMELPKQKNLQVLWKLLEYPQSSTAAKFLAVVEIVVIVLAVASFCIETLPQFHESIRIGWKENDTAAIFFAIEASCMVVFTFEFILRVISCPDKLQFCKGILNIIDLITILPFYVTLLLQNERALDSFVVLRVVRLARVFRILKLSRHSRGLITLGLALRASLRELALLFFFLLIGIVLFSSGVYYADLTEEHTKFMSILDGFWWAVITMTTVGYGDDVPQSNWGKIVGGMCAVSGVLMIALPVPVIVSNFNYYYQHQGPSRVNQDGSEQIDNLAELWSKGICVVRDGVPPSATQSALMSAGRSITITAAVTLNANEQGADGVTDKLKKKKAGIIALARMKLQRSTNHSPS</sequence>
<keyword evidence="9" id="KW-0406">Ion transport</keyword>
<dbReference type="InterPro" id="IPR003972">
    <property type="entry name" value="K_chnl_volt-dep_Kv1"/>
</dbReference>
<dbReference type="InterPro" id="IPR027359">
    <property type="entry name" value="Volt_channel_dom_sf"/>
</dbReference>
<feature type="transmembrane region" description="Helical" evidence="12">
    <location>
        <begin position="319"/>
        <end position="335"/>
    </location>
</feature>
<dbReference type="Pfam" id="PF02214">
    <property type="entry name" value="BTB_2"/>
    <property type="match status" value="1"/>
</dbReference>
<dbReference type="InterPro" id="IPR003131">
    <property type="entry name" value="T1-type_BTB"/>
</dbReference>
<evidence type="ECO:0000256" key="6">
    <source>
        <dbReference type="ARBA" id="ARBA00022882"/>
    </source>
</evidence>
<accession>A0A0C5GDD8</accession>
<dbReference type="InterPro" id="IPR003968">
    <property type="entry name" value="K_chnl_volt-dep_Kv"/>
</dbReference>
<keyword evidence="5" id="KW-0631">Potassium channel</keyword>
<evidence type="ECO:0000256" key="9">
    <source>
        <dbReference type="ARBA" id="ARBA00023065"/>
    </source>
</evidence>
<protein>
    <submittedName>
        <fullName evidence="15">Shak2</fullName>
    </submittedName>
</protein>
<feature type="transmembrane region" description="Helical" evidence="12">
    <location>
        <begin position="347"/>
        <end position="368"/>
    </location>
</feature>
<dbReference type="PRINTS" id="PR01491">
    <property type="entry name" value="KVCHANNEL"/>
</dbReference>
<keyword evidence="4 12" id="KW-0812">Transmembrane</keyword>
<keyword evidence="6" id="KW-0851">Voltage-gated channel</keyword>
<evidence type="ECO:0000259" key="13">
    <source>
        <dbReference type="Pfam" id="PF00520"/>
    </source>
</evidence>
<dbReference type="GO" id="GO:0001508">
    <property type="term" value="P:action potential"/>
    <property type="evidence" value="ECO:0007669"/>
    <property type="project" value="TreeGrafter"/>
</dbReference>
<dbReference type="GO" id="GO:0008076">
    <property type="term" value="C:voltage-gated potassium channel complex"/>
    <property type="evidence" value="ECO:0007669"/>
    <property type="project" value="InterPro"/>
</dbReference>
<dbReference type="Gene3D" id="3.30.710.10">
    <property type="entry name" value="Potassium Channel Kv1.1, Chain A"/>
    <property type="match status" value="1"/>
</dbReference>
<dbReference type="InterPro" id="IPR028325">
    <property type="entry name" value="VG_K_chnl"/>
</dbReference>
<evidence type="ECO:0000256" key="8">
    <source>
        <dbReference type="ARBA" id="ARBA00022989"/>
    </source>
</evidence>
<evidence type="ECO:0000256" key="4">
    <source>
        <dbReference type="ARBA" id="ARBA00022692"/>
    </source>
</evidence>
<reference evidence="15" key="1">
    <citation type="journal article" date="2015" name="Proc. Natl. Acad. Sci. U.S.A.">
        <title>Major diversification of voltage-gated K+ channels occurred in ancestral parahoxozoans.</title>
        <authorList>
            <person name="Li X."/>
            <person name="Liu H."/>
            <person name="Luo J.C."/>
            <person name="Rhodes S.A."/>
            <person name="Trigg L.M."/>
            <person name="van Rossum D.B."/>
            <person name="Anishkin A."/>
            <person name="Diatta F.H."/>
            <person name="Sassic J.K."/>
            <person name="Simmons D.K."/>
            <person name="Kamel B."/>
            <person name="Medina M."/>
            <person name="Martindale M.Q."/>
            <person name="Jegla T."/>
        </authorList>
    </citation>
    <scope>NUCLEOTIDE SEQUENCE</scope>
</reference>
<dbReference type="SUPFAM" id="SSF54695">
    <property type="entry name" value="POZ domain"/>
    <property type="match status" value="1"/>
</dbReference>
<dbReference type="GO" id="GO:0051260">
    <property type="term" value="P:protein homooligomerization"/>
    <property type="evidence" value="ECO:0007669"/>
    <property type="project" value="InterPro"/>
</dbReference>
<keyword evidence="8 12" id="KW-1133">Transmembrane helix</keyword>
<feature type="transmembrane region" description="Helical" evidence="12">
    <location>
        <begin position="286"/>
        <end position="307"/>
    </location>
</feature>
<dbReference type="GO" id="GO:0005251">
    <property type="term" value="F:delayed rectifier potassium channel activity"/>
    <property type="evidence" value="ECO:0007669"/>
    <property type="project" value="TreeGrafter"/>
</dbReference>
<dbReference type="FunFam" id="1.20.120.350:FF:000074">
    <property type="entry name" value="SHaW family of potassium channels"/>
    <property type="match status" value="1"/>
</dbReference>